<dbReference type="AlphaFoldDB" id="A0A088E1J0"/>
<evidence type="ECO:0000313" key="1">
    <source>
        <dbReference type="EMBL" id="AIM26324.1"/>
    </source>
</evidence>
<evidence type="ECO:0000313" key="9">
    <source>
        <dbReference type="Proteomes" id="UP000061362"/>
    </source>
</evidence>
<dbReference type="Proteomes" id="UP000062475">
    <property type="component" value="Chromosome"/>
</dbReference>
<dbReference type="Proteomes" id="UP000061362">
    <property type="component" value="Chromosome"/>
</dbReference>
<dbReference type="EMBL" id="CP012173">
    <property type="protein sequence ID" value="AKV75577.1"/>
    <property type="molecule type" value="Genomic_DNA"/>
</dbReference>
<evidence type="ECO:0000313" key="4">
    <source>
        <dbReference type="EMBL" id="AKV77823.1"/>
    </source>
</evidence>
<dbReference type="PATRIC" id="fig|43687.5.peg.163"/>
<dbReference type="EMBL" id="CP012172">
    <property type="protein sequence ID" value="AKV73333.1"/>
    <property type="molecule type" value="Genomic_DNA"/>
</dbReference>
<reference evidence="9 10" key="2">
    <citation type="journal article" date="2015" name="Genome Announc.">
        <title>Complete Genome Sequences of Evolved Arsenate-Resistant Metallosphaera sedula Strains.</title>
        <authorList>
            <person name="Ai C."/>
            <person name="McCarthy S."/>
            <person name="Schackwitz W."/>
            <person name="Martin J."/>
            <person name="Lipzen A."/>
            <person name="Blum P."/>
        </authorList>
    </citation>
    <scope>NUCLEOTIDE SEQUENCE [LARGE SCALE GENOMIC DNA]</scope>
    <source>
        <strain evidence="4 10">ARS120-1</strain>
        <strain evidence="5 9">ARS120-2</strain>
        <strain evidence="2 12">ARS50-1</strain>
        <strain evidence="3 11">ARS50-2</strain>
    </source>
</reference>
<name>A0A088E1J0_9CREN</name>
<evidence type="ECO:0000313" key="12">
    <source>
        <dbReference type="Proteomes" id="UP000068832"/>
    </source>
</evidence>
<protein>
    <submittedName>
        <fullName evidence="1">Uncharacterized protein</fullName>
    </submittedName>
</protein>
<gene>
    <name evidence="1" type="ORF">HA72_0160</name>
    <name evidence="2" type="ORF">MsedA_0168</name>
    <name evidence="3" type="ORF">MsedB_0168</name>
    <name evidence="4" type="ORF">MsedC_0167</name>
    <name evidence="5" type="ORF">MsedD_0168</name>
    <name evidence="6" type="ORF">MsedE_0168</name>
</gene>
<accession>A0A088E1J0</accession>
<dbReference type="Proteomes" id="UP000029084">
    <property type="component" value="Chromosome"/>
</dbReference>
<dbReference type="OMA" id="INAYWIS"/>
<dbReference type="EMBL" id="CP012174">
    <property type="protein sequence ID" value="AKV77823.1"/>
    <property type="molecule type" value="Genomic_DNA"/>
</dbReference>
<evidence type="ECO:0000313" key="7">
    <source>
        <dbReference type="Proteomes" id="UP000029084"/>
    </source>
</evidence>
<evidence type="ECO:0000313" key="8">
    <source>
        <dbReference type="Proteomes" id="UP000056255"/>
    </source>
</evidence>
<evidence type="ECO:0000313" key="2">
    <source>
        <dbReference type="EMBL" id="AKV73333.1"/>
    </source>
</evidence>
<organism evidence="1 7">
    <name type="scientific">Metallosphaera sedula</name>
    <dbReference type="NCBI Taxonomy" id="43687"/>
    <lineage>
        <taxon>Archaea</taxon>
        <taxon>Thermoproteota</taxon>
        <taxon>Thermoprotei</taxon>
        <taxon>Sulfolobales</taxon>
        <taxon>Sulfolobaceae</taxon>
        <taxon>Metallosphaera</taxon>
    </lineage>
</organism>
<evidence type="ECO:0000313" key="11">
    <source>
        <dbReference type="Proteomes" id="UP000062475"/>
    </source>
</evidence>
<reference evidence="1 7" key="1">
    <citation type="journal article" date="2014" name="J. Bacteriol.">
        <title>Role of an Archaeal PitA Transporter in the Copper and Arsenic Resistance of Metallosphaera sedula, an Extreme Thermoacidophile.</title>
        <authorList>
            <person name="McCarthy S."/>
            <person name="Ai C."/>
            <person name="Wheaton G."/>
            <person name="Tevatia R."/>
            <person name="Eckrich V."/>
            <person name="Kelly R."/>
            <person name="Blum P."/>
        </authorList>
    </citation>
    <scope>NUCLEOTIDE SEQUENCE [LARGE SCALE GENOMIC DNA]</scope>
    <source>
        <strain evidence="1 7">CuR1</strain>
    </source>
</reference>
<evidence type="ECO:0000313" key="3">
    <source>
        <dbReference type="EMBL" id="AKV75577.1"/>
    </source>
</evidence>
<evidence type="ECO:0000313" key="10">
    <source>
        <dbReference type="Proteomes" id="UP000062398"/>
    </source>
</evidence>
<dbReference type="EMBL" id="CP008822">
    <property type="protein sequence ID" value="AIM26324.1"/>
    <property type="molecule type" value="Genomic_DNA"/>
</dbReference>
<dbReference type="Proteomes" id="UP000062398">
    <property type="component" value="Chromosome"/>
</dbReference>
<evidence type="ECO:0000313" key="6">
    <source>
        <dbReference type="EMBL" id="AKV82312.1"/>
    </source>
</evidence>
<dbReference type="Proteomes" id="UP000056255">
    <property type="component" value="Chromosome"/>
</dbReference>
<dbReference type="GeneID" id="91754600"/>
<dbReference type="EMBL" id="CP012175">
    <property type="protein sequence ID" value="AKV80068.1"/>
    <property type="molecule type" value="Genomic_DNA"/>
</dbReference>
<reference evidence="6 8" key="3">
    <citation type="submission" date="2015-07" db="EMBL/GenBank/DDBJ databases">
        <title>Physiological, transcriptional responses and genome re-sequencing of acid resistant extremely thermoacidophilic Metallosphaera sedula SARC-M1.</title>
        <authorList>
            <person name="Ai C."/>
            <person name="McCarthy S."/>
            <person name="Eckrich V."/>
            <person name="Rudrappa D."/>
            <person name="Qiu G."/>
            <person name="Blum P."/>
        </authorList>
    </citation>
    <scope>NUCLEOTIDE SEQUENCE [LARGE SCALE GENOMIC DNA]</scope>
    <source>
        <strain evidence="6 8">SARC-M1</strain>
    </source>
</reference>
<dbReference type="OrthoDB" id="36755at2157"/>
<evidence type="ECO:0000313" key="5">
    <source>
        <dbReference type="EMBL" id="AKV80068.1"/>
    </source>
</evidence>
<sequence length="290" mass="32982">MSLVIGAGITGLVLAKREGATIIEEQANYGGLYGSEEMDNVKIPALPPLVGREKEILEIYPDADLAEIGLSLRIVDEVHLRSKVCPVCETLPSWIIPPRKSLFIRNFPEILSHLASKVKIVRGYPVRITNGTLFTNRGIYDFRTLLNTGSRQRLNRSLGLNERIDAIGCLILEVLLDRKIGDWDVYVNGKSGISFSHIIGFPDNERLYYIYSFYHKGKLPDVDRIILDLKRTRFIESRENVLSLRARYINECLLYGEKERQRPDFLRECGRLGAWENMDLNGAIRSALEC</sequence>
<dbReference type="EMBL" id="CP012176">
    <property type="protein sequence ID" value="AKV82312.1"/>
    <property type="molecule type" value="Genomic_DNA"/>
</dbReference>
<dbReference type="RefSeq" id="WP_011921305.1">
    <property type="nucleotide sequence ID" value="NZ_AP019770.1"/>
</dbReference>
<proteinExistence type="predicted"/>
<dbReference type="Proteomes" id="UP000068832">
    <property type="component" value="Chromosome"/>
</dbReference>